<dbReference type="AlphaFoldDB" id="A0A7S3VHD2"/>
<feature type="region of interest" description="Disordered" evidence="7">
    <location>
        <begin position="303"/>
        <end position="324"/>
    </location>
</feature>
<organism evidence="9">
    <name type="scientific">Chaetoceros debilis</name>
    <dbReference type="NCBI Taxonomy" id="122233"/>
    <lineage>
        <taxon>Eukaryota</taxon>
        <taxon>Sar</taxon>
        <taxon>Stramenopiles</taxon>
        <taxon>Ochrophyta</taxon>
        <taxon>Bacillariophyta</taxon>
        <taxon>Coscinodiscophyceae</taxon>
        <taxon>Chaetocerotophycidae</taxon>
        <taxon>Chaetocerotales</taxon>
        <taxon>Chaetocerotaceae</taxon>
        <taxon>Chaetoceros</taxon>
    </lineage>
</organism>
<keyword evidence="5 8" id="KW-1133">Transmembrane helix</keyword>
<evidence type="ECO:0000256" key="7">
    <source>
        <dbReference type="SAM" id="MobiDB-lite"/>
    </source>
</evidence>
<dbReference type="GO" id="GO:0016020">
    <property type="term" value="C:membrane"/>
    <property type="evidence" value="ECO:0007669"/>
    <property type="project" value="UniProtKB-SubCell"/>
</dbReference>
<evidence type="ECO:0000256" key="1">
    <source>
        <dbReference type="ARBA" id="ARBA00004606"/>
    </source>
</evidence>
<evidence type="ECO:0000256" key="3">
    <source>
        <dbReference type="ARBA" id="ARBA00022692"/>
    </source>
</evidence>
<dbReference type="EMBL" id="HBIO01031501">
    <property type="protein sequence ID" value="CAE0479287.1"/>
    <property type="molecule type" value="Transcribed_RNA"/>
</dbReference>
<evidence type="ECO:0000256" key="5">
    <source>
        <dbReference type="ARBA" id="ARBA00022989"/>
    </source>
</evidence>
<sequence length="907" mass="101542">MVAPKAPAHMQTRRRRNNHQPKNAAHNICFLMAGAIFLVFFCVFLVTSGDGDGGIVRAGNNSGIGSNGGASGGGRMRQSFHHLVEKYELKGYGATHPRSAFILVATSELSDPITSMTNSISSILSHTDRNRILVICAVFQEGVLSKEQMENVEGIFDTMDQGTSDHWHGLTKHSHEVGATDHTHGQKIRVILPHDGTEGNGKGRLTSSKSVAASRRDAANYVHYLVEQHEAEGLKSPEEHILVTFIRPDSLLATDHWMDTVTHSLMNTDKSIQNHVPTRNAISFASSTTNTYVESETKSVNLELKPVQSHASTNDLSSSHGHDKAYPTPIVEGSVTSMALSTFLNFPVEDEYLDSHFAADLEMSFNLWLCADGIDMVSFLRAKTVLGTLQHKDKASMGVTSVVRLAHTWMGGDKLQVGRQVLALAAKDGYIDEASKLDGSLDYLPETSNNCRSFQWYLEQVNKAMKKELDDLPPIEEVDLPVLDSKGQKKLDVDPQEALAKKMKEYDEESTDESQESGEDNKKDEEKEEEEKKIPSKPLSDLNKELISTAKMVDLKYVDVTDDFAEFPHKGAMDEQDTFGYIHDEKSLHAIAPPINLSKDKMNQLCGKDDGNKKMLTKKVFVDLEAHEAANRLAEIGGPPRAKIFCLVYTIATNHDRIPAIRETWGQKCDGFMVGSDVTDRELGTVHIPHEGPEEYNNIWQKVRAMWSYIYDNYYEEYDWFHIGGDDLYVLVENMRLYLESEEIQLAANGGEYLPTKKPTKQLPLFLGRRFKEQGNENRIFNSGGSGYTMNKAALKALVVDGFPTCMPHLHTFAEDVMVAQCFRNKLEVYPYDTKDENGGERYMPFAPSHHLTYKIPKNKSSDWYANYSIDIKTGLDHCAAKSVAFHYIKGDLMKRMHALLYGHCKN</sequence>
<gene>
    <name evidence="9" type="ORF">CDEB00056_LOCUS24141</name>
</gene>
<feature type="transmembrane region" description="Helical" evidence="8">
    <location>
        <begin position="24"/>
        <end position="46"/>
    </location>
</feature>
<evidence type="ECO:0000256" key="2">
    <source>
        <dbReference type="ARBA" id="ARBA00006462"/>
    </source>
</evidence>
<evidence type="ECO:0000256" key="8">
    <source>
        <dbReference type="SAM" id="Phobius"/>
    </source>
</evidence>
<feature type="compositionally biased region" description="Polar residues" evidence="7">
    <location>
        <begin position="309"/>
        <end position="319"/>
    </location>
</feature>
<feature type="region of interest" description="Disordered" evidence="7">
    <location>
        <begin position="503"/>
        <end position="540"/>
    </location>
</feature>
<reference evidence="9" key="1">
    <citation type="submission" date="2021-01" db="EMBL/GenBank/DDBJ databases">
        <authorList>
            <person name="Corre E."/>
            <person name="Pelletier E."/>
            <person name="Niang G."/>
            <person name="Scheremetjew M."/>
            <person name="Finn R."/>
            <person name="Kale V."/>
            <person name="Holt S."/>
            <person name="Cochrane G."/>
            <person name="Meng A."/>
            <person name="Brown T."/>
            <person name="Cohen L."/>
        </authorList>
    </citation>
    <scope>NUCLEOTIDE SEQUENCE</scope>
    <source>
        <strain evidence="9">MM31A-1</strain>
    </source>
</reference>
<evidence type="ECO:0000256" key="4">
    <source>
        <dbReference type="ARBA" id="ARBA00022968"/>
    </source>
</evidence>
<dbReference type="InterPro" id="IPR029044">
    <property type="entry name" value="Nucleotide-diphossugar_trans"/>
</dbReference>
<dbReference type="PANTHER" id="PTHR23033">
    <property type="entry name" value="BETA1,3-GALACTOSYLTRANSFERASE"/>
    <property type="match status" value="1"/>
</dbReference>
<dbReference type="PANTHER" id="PTHR23033:SF14">
    <property type="entry name" value="GLYCOPROTEIN-N-ACETYLGALACTOSAMINE 3-BETA-GALACTOSYLTRANSFERASE 1-RELATED"/>
    <property type="match status" value="1"/>
</dbReference>
<proteinExistence type="inferred from homology"/>
<accession>A0A7S3VHD2</accession>
<dbReference type="Gene3D" id="3.90.550.50">
    <property type="match status" value="1"/>
</dbReference>
<feature type="region of interest" description="Disordered" evidence="7">
    <location>
        <begin position="1"/>
        <end position="20"/>
    </location>
</feature>
<comment type="subcellular location">
    <subcellularLocation>
        <location evidence="1">Membrane</location>
        <topology evidence="1">Single-pass type II membrane protein</topology>
    </subcellularLocation>
</comment>
<keyword evidence="3 8" id="KW-0812">Transmembrane</keyword>
<keyword evidence="6 8" id="KW-0472">Membrane</keyword>
<dbReference type="GO" id="GO:0016263">
    <property type="term" value="F:glycoprotein-N-acetylgalactosamine 3-beta-galactosyltransferase activity"/>
    <property type="evidence" value="ECO:0007669"/>
    <property type="project" value="TreeGrafter"/>
</dbReference>
<feature type="compositionally biased region" description="Basic and acidic residues" evidence="7">
    <location>
        <begin position="519"/>
        <end position="534"/>
    </location>
</feature>
<comment type="similarity">
    <text evidence="2">Belongs to the glycosyltransferase 31 family. Beta3-Gal-T subfamily.</text>
</comment>
<evidence type="ECO:0000313" key="9">
    <source>
        <dbReference type="EMBL" id="CAE0479287.1"/>
    </source>
</evidence>
<evidence type="ECO:0000256" key="6">
    <source>
        <dbReference type="ARBA" id="ARBA00023136"/>
    </source>
</evidence>
<dbReference type="Gene3D" id="3.90.550.10">
    <property type="entry name" value="Spore Coat Polysaccharide Biosynthesis Protein SpsA, Chain A"/>
    <property type="match status" value="1"/>
</dbReference>
<protein>
    <recommendedName>
        <fullName evidence="10">N-acetylgalactosaminide beta-1,3-galactosyltransferase</fullName>
    </recommendedName>
</protein>
<name>A0A7S3VHD2_9STRA</name>
<feature type="compositionally biased region" description="Acidic residues" evidence="7">
    <location>
        <begin position="506"/>
        <end position="518"/>
    </location>
</feature>
<keyword evidence="4" id="KW-0735">Signal-anchor</keyword>
<dbReference type="InterPro" id="IPR026050">
    <property type="entry name" value="C1GALT1/C1GALT1_chp1"/>
</dbReference>
<evidence type="ECO:0008006" key="10">
    <source>
        <dbReference type="Google" id="ProtNLM"/>
    </source>
</evidence>